<dbReference type="GO" id="GO:0016810">
    <property type="term" value="F:hydrolase activity, acting on carbon-nitrogen (but not peptide) bonds"/>
    <property type="evidence" value="ECO:0007669"/>
    <property type="project" value="InterPro"/>
</dbReference>
<gene>
    <name evidence="1" type="ORF">DESAM_22012</name>
</gene>
<dbReference type="STRING" id="1121451.DESAM_22012"/>
<accession>L0RBZ9</accession>
<evidence type="ECO:0000313" key="2">
    <source>
        <dbReference type="Proteomes" id="UP000010808"/>
    </source>
</evidence>
<dbReference type="PATRIC" id="fig|1121451.3.peg.2235"/>
<proteinExistence type="predicted"/>
<protein>
    <submittedName>
        <fullName evidence="1">Uncharacterized protein</fullName>
    </submittedName>
</protein>
<evidence type="ECO:0000313" key="1">
    <source>
        <dbReference type="EMBL" id="CCO24279.1"/>
    </source>
</evidence>
<dbReference type="Proteomes" id="UP000010808">
    <property type="component" value="Chromosome"/>
</dbReference>
<dbReference type="HOGENOM" id="CLU_3117133_0_0_7"/>
<dbReference type="EMBL" id="FO203522">
    <property type="protein sequence ID" value="CCO24279.1"/>
    <property type="molecule type" value="Genomic_DNA"/>
</dbReference>
<dbReference type="OrthoDB" id="9807210at2"/>
<name>L0RBZ9_9BACT</name>
<dbReference type="InterPro" id="IPR011059">
    <property type="entry name" value="Metal-dep_hydrolase_composite"/>
</dbReference>
<dbReference type="KEGG" id="dhy:DESAM_22012"/>
<sequence length="50" mass="5688">MKADIFTVDIDKTHLKPVYNPLSHIIHCAGGQDVRLTVCGRKFFTLMENI</sequence>
<reference evidence="1 2" key="1">
    <citation type="submission" date="2012-10" db="EMBL/GenBank/DDBJ databases">
        <authorList>
            <person name="Genoscope - CEA"/>
        </authorList>
    </citation>
    <scope>NUCLEOTIDE SEQUENCE [LARGE SCALE GENOMIC DNA]</scope>
    <source>
        <strain evidence="2">AM13 / DSM 14728</strain>
    </source>
</reference>
<dbReference type="AlphaFoldDB" id="L0RBZ9"/>
<dbReference type="RefSeq" id="WP_015336879.1">
    <property type="nucleotide sequence ID" value="NC_020055.1"/>
</dbReference>
<keyword evidence="2" id="KW-1185">Reference proteome</keyword>
<dbReference type="Gene3D" id="2.30.40.10">
    <property type="entry name" value="Urease, subunit C, domain 1"/>
    <property type="match status" value="1"/>
</dbReference>
<organism evidence="1 2">
    <name type="scientific">Maridesulfovibrio hydrothermalis AM13 = DSM 14728</name>
    <dbReference type="NCBI Taxonomy" id="1121451"/>
    <lineage>
        <taxon>Bacteria</taxon>
        <taxon>Pseudomonadati</taxon>
        <taxon>Thermodesulfobacteriota</taxon>
        <taxon>Desulfovibrionia</taxon>
        <taxon>Desulfovibrionales</taxon>
        <taxon>Desulfovibrionaceae</taxon>
        <taxon>Maridesulfovibrio</taxon>
    </lineage>
</organism>
<dbReference type="SUPFAM" id="SSF51338">
    <property type="entry name" value="Composite domain of metallo-dependent hydrolases"/>
    <property type="match status" value="1"/>
</dbReference>